<protein>
    <submittedName>
        <fullName evidence="1">Uncharacterized protein</fullName>
    </submittedName>
</protein>
<dbReference type="OrthoDB" id="1425096at2"/>
<proteinExistence type="predicted"/>
<name>A0A1T0ARB0_9PAST</name>
<dbReference type="AlphaFoldDB" id="A0A1T0ARB0"/>
<sequence>MLSTQAQHLETYFKQHRDEQDYSQDFRLRIHRSLSWLKQACVAEDLDNKFISLWISFNAAYARELKEDSPKDRAIFNEFLLRICALDEEQKIYNLTWKKFSGSIRLLLDNPYIFQPFWELQNNKISEKEYHQAVIQERERFLSALEKQRTERILDVLFGRLYTLRNQILHGGSTFGSKANREQLKFGCDVLAFFIPEMLEIMMKNHNAMEWGKPFYPYLNNN</sequence>
<accession>A0A1T0ARB0</accession>
<dbReference type="RefSeq" id="WP_078237324.1">
    <property type="nucleotide sequence ID" value="NZ_MUYA01000009.1"/>
</dbReference>
<evidence type="ECO:0000313" key="1">
    <source>
        <dbReference type="EMBL" id="OOR98795.1"/>
    </source>
</evidence>
<reference evidence="1 2" key="1">
    <citation type="submission" date="2017-02" db="EMBL/GenBank/DDBJ databases">
        <title>Draft genome sequence of Haemophilus paracuniculus CCUG 43573 type strain.</title>
        <authorList>
            <person name="Engstrom-Jakobsson H."/>
            <person name="Salva-Serra F."/>
            <person name="Thorell K."/>
            <person name="Gonzales-Siles L."/>
            <person name="Karlsson R."/>
            <person name="Boulund F."/>
            <person name="Engstrand L."/>
            <person name="Kristiansson E."/>
            <person name="Moore E."/>
        </authorList>
    </citation>
    <scope>NUCLEOTIDE SEQUENCE [LARGE SCALE GENOMIC DNA]</scope>
    <source>
        <strain evidence="1 2">CCUG 43573</strain>
    </source>
</reference>
<organism evidence="1 2">
    <name type="scientific">Haemophilus paracuniculus</name>
    <dbReference type="NCBI Taxonomy" id="734"/>
    <lineage>
        <taxon>Bacteria</taxon>
        <taxon>Pseudomonadati</taxon>
        <taxon>Pseudomonadota</taxon>
        <taxon>Gammaproteobacteria</taxon>
        <taxon>Pasteurellales</taxon>
        <taxon>Pasteurellaceae</taxon>
        <taxon>Haemophilus</taxon>
    </lineage>
</organism>
<evidence type="ECO:0000313" key="2">
    <source>
        <dbReference type="Proteomes" id="UP000190867"/>
    </source>
</evidence>
<dbReference type="Proteomes" id="UP000190867">
    <property type="component" value="Unassembled WGS sequence"/>
</dbReference>
<comment type="caution">
    <text evidence="1">The sequence shown here is derived from an EMBL/GenBank/DDBJ whole genome shotgun (WGS) entry which is preliminary data.</text>
</comment>
<gene>
    <name evidence="1" type="ORF">B0187_07760</name>
</gene>
<keyword evidence="2" id="KW-1185">Reference proteome</keyword>
<dbReference type="STRING" id="734.B0187_07760"/>
<dbReference type="EMBL" id="MUYA01000009">
    <property type="protein sequence ID" value="OOR98795.1"/>
    <property type="molecule type" value="Genomic_DNA"/>
</dbReference>